<evidence type="ECO:0000256" key="3">
    <source>
        <dbReference type="ARBA" id="ARBA00023002"/>
    </source>
</evidence>
<gene>
    <name evidence="8" type="ORF">SAMN04489720_2131</name>
</gene>
<evidence type="ECO:0000313" key="9">
    <source>
        <dbReference type="Proteomes" id="UP000198822"/>
    </source>
</evidence>
<dbReference type="STRING" id="399736.SAMN04489720_2131"/>
<keyword evidence="9" id="KW-1185">Reference proteome</keyword>
<dbReference type="InterPro" id="IPR051260">
    <property type="entry name" value="Diverse_substr_monoxygenases"/>
</dbReference>
<dbReference type="NCBIfam" id="TIGR03860">
    <property type="entry name" value="FMN_nitrolo"/>
    <property type="match status" value="1"/>
</dbReference>
<proteinExistence type="inferred from homology"/>
<dbReference type="PANTHER" id="PTHR30011">
    <property type="entry name" value="ALKANESULFONATE MONOOXYGENASE-RELATED"/>
    <property type="match status" value="1"/>
</dbReference>
<comment type="similarity">
    <text evidence="5">Belongs to the NtaA/SnaA/DszA monooxygenase family.</text>
</comment>
<evidence type="ECO:0000256" key="4">
    <source>
        <dbReference type="ARBA" id="ARBA00023033"/>
    </source>
</evidence>
<dbReference type="Gene3D" id="3.20.20.30">
    <property type="entry name" value="Luciferase-like domain"/>
    <property type="match status" value="1"/>
</dbReference>
<keyword evidence="2 6" id="KW-0288">FMN</keyword>
<dbReference type="OrthoDB" id="3265338at2"/>
<name>A0A1G8EPJ6_9MICO</name>
<evidence type="ECO:0000259" key="7">
    <source>
        <dbReference type="Pfam" id="PF00296"/>
    </source>
</evidence>
<dbReference type="SUPFAM" id="SSF51679">
    <property type="entry name" value="Bacterial luciferase-like"/>
    <property type="match status" value="1"/>
</dbReference>
<feature type="binding site" evidence="6">
    <location>
        <position position="95"/>
    </location>
    <ligand>
        <name>FMN</name>
        <dbReference type="ChEBI" id="CHEBI:58210"/>
    </ligand>
</feature>
<dbReference type="Pfam" id="PF00296">
    <property type="entry name" value="Bac_luciferase"/>
    <property type="match status" value="1"/>
</dbReference>
<dbReference type="InterPro" id="IPR036661">
    <property type="entry name" value="Luciferase-like_sf"/>
</dbReference>
<dbReference type="InterPro" id="IPR011251">
    <property type="entry name" value="Luciferase-like_dom"/>
</dbReference>
<feature type="binding site" evidence="6">
    <location>
        <position position="58"/>
    </location>
    <ligand>
        <name>FMN</name>
        <dbReference type="ChEBI" id="CHEBI:58210"/>
    </ligand>
</feature>
<dbReference type="PIRSF" id="PIRSF000337">
    <property type="entry name" value="NTA_MOA"/>
    <property type="match status" value="1"/>
</dbReference>
<organism evidence="8 9">
    <name type="scientific">Agrococcus jejuensis</name>
    <dbReference type="NCBI Taxonomy" id="399736"/>
    <lineage>
        <taxon>Bacteria</taxon>
        <taxon>Bacillati</taxon>
        <taxon>Actinomycetota</taxon>
        <taxon>Actinomycetes</taxon>
        <taxon>Micrococcales</taxon>
        <taxon>Microbacteriaceae</taxon>
        <taxon>Agrococcus</taxon>
    </lineage>
</organism>
<keyword evidence="3" id="KW-0560">Oxidoreductase</keyword>
<dbReference type="EMBL" id="LT629695">
    <property type="protein sequence ID" value="SDH71649.1"/>
    <property type="molecule type" value="Genomic_DNA"/>
</dbReference>
<dbReference type="GO" id="GO:0004497">
    <property type="term" value="F:monooxygenase activity"/>
    <property type="evidence" value="ECO:0007669"/>
    <property type="project" value="UniProtKB-KW"/>
</dbReference>
<dbReference type="RefSeq" id="WP_092504864.1">
    <property type="nucleotide sequence ID" value="NZ_LT629695.1"/>
</dbReference>
<dbReference type="CDD" id="cd01095">
    <property type="entry name" value="Nitrilotriacetate_monoxgenase"/>
    <property type="match status" value="1"/>
</dbReference>
<sequence length="450" mass="49717">MTRRLHIGAAYHGVGGPGTYRLWTNPELAPDAGVRLDRYLEWARLAEEGLLDFFFLADSVRIERHSPPHYLNRLEPITALAAIATHTRHVGLVATISSTYEPPLSVARAIASLDLISEGRAGVNIVTTTDEGAARLYGADAHPLHADRYAQAGEFVDVVRGLWATYGDDAFPYDAAAERFLDPGDVWPLRHEGRFYRVEGGLNVQRSRQGEPVVFQAGDSPEGRELGASHAEAIFSFPRPLDEQVAIVAEYRRRAAELGRTAPLVLPGISPIVASTDDEARAIERARHDAKPFDERLRAFGRTFAWHDFTQYDPDAAFPDLGDQDWRAHPTKVREIVESARAEGLTLREVVDRSAPFRPSPFVGTAETVAAELLRWFDAEALDGVILLQHLPSDFRAFIDGVVPILQARGVYRTAYDEGSTLRSHLGLDVPAPRRAADAQPWEAREPATA</sequence>
<dbReference type="AlphaFoldDB" id="A0A1G8EPJ6"/>
<accession>A0A1G8EPJ6</accession>
<evidence type="ECO:0000256" key="6">
    <source>
        <dbReference type="PIRSR" id="PIRSR000337-1"/>
    </source>
</evidence>
<dbReference type="PANTHER" id="PTHR30011:SF16">
    <property type="entry name" value="C2H2 FINGER DOMAIN TRANSCRIPTION FACTOR (EUROFUNG)-RELATED"/>
    <property type="match status" value="1"/>
</dbReference>
<evidence type="ECO:0000256" key="5">
    <source>
        <dbReference type="ARBA" id="ARBA00033748"/>
    </source>
</evidence>
<feature type="domain" description="Luciferase-like" evidence="7">
    <location>
        <begin position="29"/>
        <end position="376"/>
    </location>
</feature>
<evidence type="ECO:0000256" key="2">
    <source>
        <dbReference type="ARBA" id="ARBA00022643"/>
    </source>
</evidence>
<feature type="binding site" evidence="6">
    <location>
        <position position="149"/>
    </location>
    <ligand>
        <name>FMN</name>
        <dbReference type="ChEBI" id="CHEBI:58210"/>
    </ligand>
</feature>
<dbReference type="GO" id="GO:0016705">
    <property type="term" value="F:oxidoreductase activity, acting on paired donors, with incorporation or reduction of molecular oxygen"/>
    <property type="evidence" value="ECO:0007669"/>
    <property type="project" value="InterPro"/>
</dbReference>
<keyword evidence="4 8" id="KW-0503">Monooxygenase</keyword>
<dbReference type="InterPro" id="IPR016215">
    <property type="entry name" value="NTA_MOA"/>
</dbReference>
<protein>
    <submittedName>
        <fullName evidence="8">FMN-dependent oxidoreductase, nitrilotriacetate monooxygenase family</fullName>
    </submittedName>
</protein>
<feature type="binding site" evidence="6">
    <location>
        <position position="145"/>
    </location>
    <ligand>
        <name>FMN</name>
        <dbReference type="ChEBI" id="CHEBI:58210"/>
    </ligand>
</feature>
<dbReference type="Proteomes" id="UP000198822">
    <property type="component" value="Chromosome I"/>
</dbReference>
<reference evidence="9" key="1">
    <citation type="submission" date="2016-10" db="EMBL/GenBank/DDBJ databases">
        <authorList>
            <person name="Varghese N."/>
            <person name="Submissions S."/>
        </authorList>
    </citation>
    <scope>NUCLEOTIDE SEQUENCE [LARGE SCALE GENOMIC DNA]</scope>
    <source>
        <strain evidence="9">DSM 22002</strain>
    </source>
</reference>
<keyword evidence="1 6" id="KW-0285">Flavoprotein</keyword>
<evidence type="ECO:0000256" key="1">
    <source>
        <dbReference type="ARBA" id="ARBA00022630"/>
    </source>
</evidence>
<evidence type="ECO:0000313" key="8">
    <source>
        <dbReference type="EMBL" id="SDH71649.1"/>
    </source>
</evidence>
<feature type="binding site" evidence="6">
    <location>
        <position position="220"/>
    </location>
    <ligand>
        <name>FMN</name>
        <dbReference type="ChEBI" id="CHEBI:58210"/>
    </ligand>
</feature>